<protein>
    <submittedName>
        <fullName evidence="1">PAS domain-containing protein</fullName>
    </submittedName>
</protein>
<organism evidence="1 2">
    <name type="scientific">Nitrobacter vulgaris</name>
    <dbReference type="NCBI Taxonomy" id="29421"/>
    <lineage>
        <taxon>Bacteria</taxon>
        <taxon>Pseudomonadati</taxon>
        <taxon>Pseudomonadota</taxon>
        <taxon>Alphaproteobacteria</taxon>
        <taxon>Hyphomicrobiales</taxon>
        <taxon>Nitrobacteraceae</taxon>
        <taxon>Nitrobacter</taxon>
    </lineage>
</organism>
<dbReference type="PIRSF" id="PIRSF031878">
    <property type="entry name" value="UCP031878"/>
    <property type="match status" value="1"/>
</dbReference>
<dbReference type="STRING" id="29421.B2M20_07540"/>
<gene>
    <name evidence="1" type="ORF">B2M20_07540</name>
</gene>
<evidence type="ECO:0000313" key="1">
    <source>
        <dbReference type="EMBL" id="OPH83328.1"/>
    </source>
</evidence>
<accession>A0A1V4HZB7</accession>
<sequence>MKHPSNRTFFAYWDEKRDGERAPDRRVIEPSAVRQLLGDIFVLSYEPERGYPFRVAGTRICALLDRDLKGENFSTLFAAASRAQITDMLGIVSDELLVAVAGLTATERNGSLAHFELLLLPFNNRTHTPTSLTGLLAPMQPSRQPVMDFTLTSWRYLNHPPQRFVPRALKKLEIARGFMVYEGLR</sequence>
<dbReference type="Proteomes" id="UP000189940">
    <property type="component" value="Unassembled WGS sequence"/>
</dbReference>
<proteinExistence type="predicted"/>
<evidence type="ECO:0000313" key="2">
    <source>
        <dbReference type="Proteomes" id="UP000189940"/>
    </source>
</evidence>
<reference evidence="1 2" key="1">
    <citation type="submission" date="2017-02" db="EMBL/GenBank/DDBJ databases">
        <title>Genome sequence of the nitrite-oxidizing bacterium Nitrobacter vulgaris strain Ab1.</title>
        <authorList>
            <person name="Mellbye B.L."/>
            <person name="Davis E.W."/>
            <person name="Spieck E."/>
            <person name="Chang J.H."/>
            <person name="Bottomley P.J."/>
            <person name="Sayavedra-Soto L.A."/>
        </authorList>
    </citation>
    <scope>NUCLEOTIDE SEQUENCE [LARGE SCALE GENOMIC DNA]</scope>
    <source>
        <strain evidence="1 2">Ab1</strain>
    </source>
</reference>
<dbReference type="AlphaFoldDB" id="A0A1V4HZB7"/>
<dbReference type="EMBL" id="MWPQ01000033">
    <property type="protein sequence ID" value="OPH83328.1"/>
    <property type="molecule type" value="Genomic_DNA"/>
</dbReference>
<keyword evidence="2" id="KW-1185">Reference proteome</keyword>
<dbReference type="OrthoDB" id="8480244at2"/>
<dbReference type="InterPro" id="IPR009922">
    <property type="entry name" value="DUF1457"/>
</dbReference>
<dbReference type="RefSeq" id="WP_079446454.1">
    <property type="nucleotide sequence ID" value="NZ_MWPQ01000033.1"/>
</dbReference>
<dbReference type="Pfam" id="PF07310">
    <property type="entry name" value="PAS_5"/>
    <property type="match status" value="1"/>
</dbReference>
<name>A0A1V4HZB7_NITVU</name>
<comment type="caution">
    <text evidence="1">The sequence shown here is derived from an EMBL/GenBank/DDBJ whole genome shotgun (WGS) entry which is preliminary data.</text>
</comment>